<evidence type="ECO:0000256" key="1">
    <source>
        <dbReference type="SAM" id="Coils"/>
    </source>
</evidence>
<keyword evidence="1" id="KW-0175">Coiled coil</keyword>
<dbReference type="AlphaFoldDB" id="A0AA48I0F9"/>
<feature type="coiled-coil region" evidence="1">
    <location>
        <begin position="53"/>
        <end position="110"/>
    </location>
</feature>
<accession>A0AA48I0F9</accession>
<name>A0AA48I0F9_9FIRM</name>
<reference evidence="2" key="1">
    <citation type="journal article" date="2023" name="ISME J.">
        <title>Emergence of putative energy parasites within Clostridia revealed by genome analysis of a novel endosymbiotic clade.</title>
        <authorList>
            <person name="Takahashi K."/>
            <person name="Kuwahara H."/>
            <person name="Horikawa Y."/>
            <person name="Izawa K."/>
            <person name="Kato D."/>
            <person name="Inagaki T."/>
            <person name="Yuki M."/>
            <person name="Ohkuma M."/>
            <person name="Hongoh Y."/>
        </authorList>
    </citation>
    <scope>NUCLEOTIDE SEQUENCE</scope>
    <source>
        <strain evidence="2">RsTa-C01</strain>
    </source>
</reference>
<dbReference type="Proteomes" id="UP001335720">
    <property type="component" value="Chromosome"/>
</dbReference>
<proteinExistence type="predicted"/>
<protein>
    <submittedName>
        <fullName evidence="2">Uncharacterized protein</fullName>
    </submittedName>
</protein>
<dbReference type="KEGG" id="ptrh:RsTaC01_1093"/>
<organism evidence="2">
    <name type="scientific">Candidatus Paraimprobicoccus trichonymphae</name>
    <dbReference type="NCBI Taxonomy" id="3033793"/>
    <lineage>
        <taxon>Bacteria</taxon>
        <taxon>Bacillati</taxon>
        <taxon>Bacillota</taxon>
        <taxon>Clostridia</taxon>
        <taxon>Candidatus Paraimprobicoccus</taxon>
    </lineage>
</organism>
<gene>
    <name evidence="2" type="ORF">RsTaC01_1093</name>
</gene>
<sequence length="173" mass="20567">MNLKVKNFFCISVLFFDLFSFSGGISADLNNEIKAKKIIYEYYSIGYKNEVKIKKIEEKIKLNDTRIKKYENKKKSLENKIKILEIKIKNYGYETQKSVLENKVKELKEKKKSFWSIILFRKQKIKKEIKDLKLYLNLDSELQALNNKFKGLFENRGKLDFKYAVLLQIKGSI</sequence>
<dbReference type="EMBL" id="AP027925">
    <property type="protein sequence ID" value="BED93126.1"/>
    <property type="molecule type" value="Genomic_DNA"/>
</dbReference>
<evidence type="ECO:0000313" key="2">
    <source>
        <dbReference type="EMBL" id="BED93126.1"/>
    </source>
</evidence>